<sequence length="92" mass="10582">MEGNFSKATVTFAFTPSLKNFPNSYLNATSMASQGYAMERNAFRIYHSKTFDLRNEPTWDINDGFSVSVKKREKTSEERRGTTTSLARRSWL</sequence>
<name>A0A9P4TLW0_CURKU</name>
<protein>
    <submittedName>
        <fullName evidence="2">Uncharacterized protein</fullName>
    </submittedName>
</protein>
<evidence type="ECO:0000313" key="3">
    <source>
        <dbReference type="Proteomes" id="UP000801428"/>
    </source>
</evidence>
<comment type="caution">
    <text evidence="2">The sequence shown here is derived from an EMBL/GenBank/DDBJ whole genome shotgun (WGS) entry which is preliminary data.</text>
</comment>
<accession>A0A9P4TLW0</accession>
<dbReference type="EMBL" id="SWKU01000001">
    <property type="protein sequence ID" value="KAF3010814.1"/>
    <property type="molecule type" value="Genomic_DNA"/>
</dbReference>
<dbReference type="AlphaFoldDB" id="A0A9P4TLW0"/>
<reference evidence="2" key="1">
    <citation type="submission" date="2019-04" db="EMBL/GenBank/DDBJ databases">
        <title>Sequencing of skin fungus with MAO and IRED activity.</title>
        <authorList>
            <person name="Marsaioli A.J."/>
            <person name="Bonatto J.M.C."/>
            <person name="Reis Junior O."/>
        </authorList>
    </citation>
    <scope>NUCLEOTIDE SEQUENCE</scope>
    <source>
        <strain evidence="2">30M1</strain>
    </source>
</reference>
<dbReference type="OrthoDB" id="3766209at2759"/>
<organism evidence="2 3">
    <name type="scientific">Curvularia kusanoi</name>
    <name type="common">Cochliobolus kusanoi</name>
    <dbReference type="NCBI Taxonomy" id="90978"/>
    <lineage>
        <taxon>Eukaryota</taxon>
        <taxon>Fungi</taxon>
        <taxon>Dikarya</taxon>
        <taxon>Ascomycota</taxon>
        <taxon>Pezizomycotina</taxon>
        <taxon>Dothideomycetes</taxon>
        <taxon>Pleosporomycetidae</taxon>
        <taxon>Pleosporales</taxon>
        <taxon>Pleosporineae</taxon>
        <taxon>Pleosporaceae</taxon>
        <taxon>Curvularia</taxon>
    </lineage>
</organism>
<feature type="compositionally biased region" description="Polar residues" evidence="1">
    <location>
        <begin position="82"/>
        <end position="92"/>
    </location>
</feature>
<gene>
    <name evidence="2" type="ORF">E8E13_008486</name>
</gene>
<evidence type="ECO:0000256" key="1">
    <source>
        <dbReference type="SAM" id="MobiDB-lite"/>
    </source>
</evidence>
<keyword evidence="3" id="KW-1185">Reference proteome</keyword>
<dbReference type="Proteomes" id="UP000801428">
    <property type="component" value="Unassembled WGS sequence"/>
</dbReference>
<proteinExistence type="predicted"/>
<feature type="region of interest" description="Disordered" evidence="1">
    <location>
        <begin position="71"/>
        <end position="92"/>
    </location>
</feature>
<evidence type="ECO:0000313" key="2">
    <source>
        <dbReference type="EMBL" id="KAF3010814.1"/>
    </source>
</evidence>